<reference evidence="3" key="2">
    <citation type="submission" date="2023-05" db="EMBL/GenBank/DDBJ databases">
        <authorList>
            <person name="Fouks B."/>
        </authorList>
    </citation>
    <scope>NUCLEOTIDE SEQUENCE</scope>
    <source>
        <strain evidence="3">Stay&amp;Tobe</strain>
        <tissue evidence="3">Testes</tissue>
    </source>
</reference>
<protein>
    <recommendedName>
        <fullName evidence="2">Protein DPCD</fullName>
    </recommendedName>
</protein>
<sequence length="202" mass="23486">MSEHQWLDILLKAEKTCIVQDGKLKVHYKFGPGEEMAEEYSMDTNILLRRAWRRKTSLGGDGQWEVEIGDPEPQFVNLDQIGIKESNNSPFVSRRITRTNLEWRIRNLSYPLSVYSVTADSKNKCLVVSTSNKKYYKRLSVPDLERIGLVPEQDKIQFTHKHNTLIITYQKPVELYGLEKKLLEELKKLKTLKEGDMQCNPS</sequence>
<accession>A0AAD8A3G4</accession>
<dbReference type="InterPro" id="IPR026224">
    <property type="entry name" value="DPCD"/>
</dbReference>
<comment type="caution">
    <text evidence="3">The sequence shown here is derived from an EMBL/GenBank/DDBJ whole genome shotgun (WGS) entry which is preliminary data.</text>
</comment>
<evidence type="ECO:0000313" key="3">
    <source>
        <dbReference type="EMBL" id="KAJ9591301.1"/>
    </source>
</evidence>
<dbReference type="Pfam" id="PF14913">
    <property type="entry name" value="DPCD"/>
    <property type="match status" value="1"/>
</dbReference>
<dbReference type="PRINTS" id="PR02065">
    <property type="entry name" value="PROTEINDPCD"/>
</dbReference>
<dbReference type="EMBL" id="JASPKZ010003875">
    <property type="protein sequence ID" value="KAJ9591301.1"/>
    <property type="molecule type" value="Genomic_DNA"/>
</dbReference>
<dbReference type="PANTHER" id="PTHR31921">
    <property type="entry name" value="PROTEIN DPCD"/>
    <property type="match status" value="1"/>
</dbReference>
<dbReference type="AlphaFoldDB" id="A0AAD8A3G4"/>
<proteinExistence type="inferred from homology"/>
<gene>
    <name evidence="3" type="ORF">L9F63_002151</name>
</gene>
<comment type="similarity">
    <text evidence="1">Belongs to the DPCD family.</text>
</comment>
<dbReference type="PANTHER" id="PTHR31921:SF1">
    <property type="entry name" value="PROTEIN DPCD"/>
    <property type="match status" value="1"/>
</dbReference>
<evidence type="ECO:0000256" key="2">
    <source>
        <dbReference type="ARBA" id="ARBA00020330"/>
    </source>
</evidence>
<evidence type="ECO:0000256" key="1">
    <source>
        <dbReference type="ARBA" id="ARBA00010597"/>
    </source>
</evidence>
<keyword evidence="4" id="KW-1185">Reference proteome</keyword>
<reference evidence="3" key="1">
    <citation type="journal article" date="2023" name="IScience">
        <title>Live-bearing cockroach genome reveals convergent evolutionary mechanisms linked to viviparity in insects and beyond.</title>
        <authorList>
            <person name="Fouks B."/>
            <person name="Harrison M.C."/>
            <person name="Mikhailova A.A."/>
            <person name="Marchal E."/>
            <person name="English S."/>
            <person name="Carruthers M."/>
            <person name="Jennings E.C."/>
            <person name="Chiamaka E.L."/>
            <person name="Frigard R.A."/>
            <person name="Pippel M."/>
            <person name="Attardo G.M."/>
            <person name="Benoit J.B."/>
            <person name="Bornberg-Bauer E."/>
            <person name="Tobe S.S."/>
        </authorList>
    </citation>
    <scope>NUCLEOTIDE SEQUENCE</scope>
    <source>
        <strain evidence="3">Stay&amp;Tobe</strain>
    </source>
</reference>
<name>A0AAD8A3G4_DIPPU</name>
<evidence type="ECO:0000313" key="4">
    <source>
        <dbReference type="Proteomes" id="UP001233999"/>
    </source>
</evidence>
<organism evidence="3 4">
    <name type="scientific">Diploptera punctata</name>
    <name type="common">Pacific beetle cockroach</name>
    <dbReference type="NCBI Taxonomy" id="6984"/>
    <lineage>
        <taxon>Eukaryota</taxon>
        <taxon>Metazoa</taxon>
        <taxon>Ecdysozoa</taxon>
        <taxon>Arthropoda</taxon>
        <taxon>Hexapoda</taxon>
        <taxon>Insecta</taxon>
        <taxon>Pterygota</taxon>
        <taxon>Neoptera</taxon>
        <taxon>Polyneoptera</taxon>
        <taxon>Dictyoptera</taxon>
        <taxon>Blattodea</taxon>
        <taxon>Blaberoidea</taxon>
        <taxon>Blaberidae</taxon>
        <taxon>Diplopterinae</taxon>
        <taxon>Diploptera</taxon>
    </lineage>
</organism>
<dbReference type="Proteomes" id="UP001233999">
    <property type="component" value="Unassembled WGS sequence"/>
</dbReference>